<evidence type="ECO:0000256" key="2">
    <source>
        <dbReference type="ARBA" id="ARBA00004752"/>
    </source>
</evidence>
<dbReference type="AlphaFoldDB" id="A0A090IWN0"/>
<comment type="catalytic activity">
    <reaction evidence="6">
        <text>Preferential cleavage: (Ac)2-L-Lys-D-Ala-|-D-Ala. Also transpeptidation of peptidyl-alanyl moieties that are N-acyl substituents of D-alanine.</text>
        <dbReference type="EC" id="3.4.16.4"/>
    </reaction>
</comment>
<name>A0A090IWN0_9BACI</name>
<keyword evidence="5" id="KW-0472">Membrane</keyword>
<dbReference type="Proteomes" id="UP000040576">
    <property type="component" value="Unassembled WGS sequence"/>
</dbReference>
<dbReference type="Gene3D" id="3.90.1310.10">
    <property type="entry name" value="Penicillin-binding protein 2a (Domain 2)"/>
    <property type="match status" value="1"/>
</dbReference>
<dbReference type="InterPro" id="IPR012338">
    <property type="entry name" value="Beta-lactam/transpept-like"/>
</dbReference>
<dbReference type="Pfam" id="PF00905">
    <property type="entry name" value="Transpeptidase"/>
    <property type="match status" value="1"/>
</dbReference>
<evidence type="ECO:0000259" key="8">
    <source>
        <dbReference type="Pfam" id="PF03717"/>
    </source>
</evidence>
<evidence type="ECO:0000313" key="10">
    <source>
        <dbReference type="Proteomes" id="UP000040576"/>
    </source>
</evidence>
<dbReference type="GO" id="GO:0008658">
    <property type="term" value="F:penicillin binding"/>
    <property type="evidence" value="ECO:0007669"/>
    <property type="project" value="InterPro"/>
</dbReference>
<evidence type="ECO:0000256" key="6">
    <source>
        <dbReference type="ARBA" id="ARBA00034000"/>
    </source>
</evidence>
<feature type="domain" description="Penicillin-binding protein dimerisation" evidence="8">
    <location>
        <begin position="59"/>
        <end position="215"/>
    </location>
</feature>
<feature type="domain" description="Penicillin-binding protein transpeptidase" evidence="7">
    <location>
        <begin position="262"/>
        <end position="574"/>
    </location>
</feature>
<dbReference type="InterPro" id="IPR036138">
    <property type="entry name" value="PBP_dimer_sf"/>
</dbReference>
<protein>
    <recommendedName>
        <fullName evidence="4">serine-type D-Ala-D-Ala carboxypeptidase</fullName>
        <ecNumber evidence="4">3.4.16.4</ecNumber>
    </recommendedName>
</protein>
<keyword evidence="10" id="KW-1185">Reference proteome</keyword>
<dbReference type="PANTHER" id="PTHR30627:SF24">
    <property type="entry name" value="PENICILLIN-BINDING PROTEIN 4B"/>
    <property type="match status" value="1"/>
</dbReference>
<comment type="similarity">
    <text evidence="3">Belongs to the transpeptidase family.</text>
</comment>
<dbReference type="SUPFAM" id="SSF56519">
    <property type="entry name" value="Penicillin binding protein dimerisation domain"/>
    <property type="match status" value="1"/>
</dbReference>
<comment type="pathway">
    <text evidence="2">Cell wall biogenesis; peptidoglycan biosynthesis.</text>
</comment>
<dbReference type="GO" id="GO:0071555">
    <property type="term" value="P:cell wall organization"/>
    <property type="evidence" value="ECO:0007669"/>
    <property type="project" value="TreeGrafter"/>
</dbReference>
<dbReference type="PANTHER" id="PTHR30627">
    <property type="entry name" value="PEPTIDOGLYCAN D,D-TRANSPEPTIDASE"/>
    <property type="match status" value="1"/>
</dbReference>
<gene>
    <name evidence="9" type="primary">pbpI</name>
    <name evidence="9" type="ORF">BT1A1_2296</name>
</gene>
<evidence type="ECO:0000256" key="1">
    <source>
        <dbReference type="ARBA" id="ARBA00004370"/>
    </source>
</evidence>
<reference evidence="9 10" key="1">
    <citation type="submission" date="2014-07" db="EMBL/GenBank/DDBJ databases">
        <authorList>
            <person name="Wibberg Daniel"/>
        </authorList>
    </citation>
    <scope>NUCLEOTIDE SEQUENCE [LARGE SCALE GENOMIC DNA]</scope>
</reference>
<evidence type="ECO:0000256" key="4">
    <source>
        <dbReference type="ARBA" id="ARBA00012448"/>
    </source>
</evidence>
<dbReference type="UniPathway" id="UPA00219"/>
<dbReference type="GO" id="GO:0071972">
    <property type="term" value="F:peptidoglycan L,D-transpeptidase activity"/>
    <property type="evidence" value="ECO:0007669"/>
    <property type="project" value="TreeGrafter"/>
</dbReference>
<dbReference type="InterPro" id="IPR001460">
    <property type="entry name" value="PCN-bd_Tpept"/>
</dbReference>
<dbReference type="InterPro" id="IPR050515">
    <property type="entry name" value="Beta-lactam/transpept"/>
</dbReference>
<dbReference type="InterPro" id="IPR005311">
    <property type="entry name" value="PBP_dimer"/>
</dbReference>
<proteinExistence type="inferred from homology"/>
<accession>A0A090IWN0</accession>
<dbReference type="RefSeq" id="WP_051989107.1">
    <property type="nucleotide sequence ID" value="NZ_CCRF01000064.1"/>
</dbReference>
<comment type="subcellular location">
    <subcellularLocation>
        <location evidence="1">Membrane</location>
    </subcellularLocation>
</comment>
<evidence type="ECO:0000256" key="3">
    <source>
        <dbReference type="ARBA" id="ARBA00007171"/>
    </source>
</evidence>
<dbReference type="GO" id="GO:0009252">
    <property type="term" value="P:peptidoglycan biosynthetic process"/>
    <property type="evidence" value="ECO:0007669"/>
    <property type="project" value="UniProtKB-UniPathway"/>
</dbReference>
<sequence length="585" mass="65829">MIHKRFIIIGTIFLICLSVLLGRLSQIQLFETKSFTDRNINLIEESVKQRSQEMVIDNGRGKFYDRNMVPLTYEAVPSLILFPFLKKMEWDVEKVASIIGVRENEILQALEAAEEPIVFGKPEPIVLTETQMKAINQLKIPGVFAVKKQYDRKIPPAAQLIGLVGQNEKQISLRYPEKNIPKNTNIGISGLQKSFDEFLLQEENTKLIYHVDGHGGPLFGIDVKYTDPSNPFYPVNVQTTIDGEIQKKAEEIAERHKLKKGGLILVDIDTNSIIASVSRPEMNESNPYGNDGAKNYMLTAQIPGSVFKTVIAAAAIDAQLVPQNRTFDCSRTIHGEIDQQFQHGMIDFTKSFAVSCNNTFATLAKELNEIDKNMIETYAKKLGLTEEVGWQGDVYHFDDFKQLADEEKGQIFLSDAERKDSKLVAQTGIGQQNVRITPLQAANMMATIARGGEKKMVRAVSSIRYKNGTTLYQFPEKKLKGDTLAPYTISKLQQLLREVVVDEEGTGRYLKNLPYEVAGKSGTAQTYRYNENGQEYVNKWFVGYFPFDQPKYALAVVYLDALSTDGSVTPIFQDMVTYLSHLNGQ</sequence>
<dbReference type="SUPFAM" id="SSF56601">
    <property type="entry name" value="beta-lactamase/transpeptidase-like"/>
    <property type="match status" value="1"/>
</dbReference>
<organism evidence="9 10">
    <name type="scientific">Caldibacillus thermoamylovorans</name>
    <dbReference type="NCBI Taxonomy" id="35841"/>
    <lineage>
        <taxon>Bacteria</taxon>
        <taxon>Bacillati</taxon>
        <taxon>Bacillota</taxon>
        <taxon>Bacilli</taxon>
        <taxon>Bacillales</taxon>
        <taxon>Bacillaceae</taxon>
        <taxon>Caldibacillus</taxon>
    </lineage>
</organism>
<dbReference type="GO" id="GO:0005886">
    <property type="term" value="C:plasma membrane"/>
    <property type="evidence" value="ECO:0007669"/>
    <property type="project" value="TreeGrafter"/>
</dbReference>
<dbReference type="EMBL" id="CCRF01000064">
    <property type="protein sequence ID" value="CEE02117.1"/>
    <property type="molecule type" value="Genomic_DNA"/>
</dbReference>
<evidence type="ECO:0000259" key="7">
    <source>
        <dbReference type="Pfam" id="PF00905"/>
    </source>
</evidence>
<dbReference type="Pfam" id="PF03717">
    <property type="entry name" value="PBP_dimer"/>
    <property type="match status" value="1"/>
</dbReference>
<dbReference type="Gene3D" id="3.40.710.10">
    <property type="entry name" value="DD-peptidase/beta-lactamase superfamily"/>
    <property type="match status" value="1"/>
</dbReference>
<dbReference type="EC" id="3.4.16.4" evidence="4"/>
<evidence type="ECO:0000313" key="9">
    <source>
        <dbReference type="EMBL" id="CEE02117.1"/>
    </source>
</evidence>
<evidence type="ECO:0000256" key="5">
    <source>
        <dbReference type="ARBA" id="ARBA00023136"/>
    </source>
</evidence>
<dbReference type="GO" id="GO:0009002">
    <property type="term" value="F:serine-type D-Ala-D-Ala carboxypeptidase activity"/>
    <property type="evidence" value="ECO:0007669"/>
    <property type="project" value="UniProtKB-EC"/>
</dbReference>